<sequence length="204" mass="23306">MGTFRSKEDDVQQISTSVFVTNFPDQFSAKDLWNTVSDTVILKYLVWIMGNDQVSIGGGKKNTLQSYCGYWYLVRNDFNKSSADFFVAGRLRMGRYRGCSLNIASVAYTRWDFMCLDPKSFSKLIYIQTILSWLRVVSEDVAGIVLSLTAELLSGPRKEVALGYYSFWFGNSAKEYLLSIFVDRASDNKKTVEGLRDHLMRMSH</sequence>
<evidence type="ECO:0000313" key="1">
    <source>
        <dbReference type="EMBL" id="GJT89203.1"/>
    </source>
</evidence>
<name>A0ABQ5HMZ6_9ASTR</name>
<reference evidence="1" key="2">
    <citation type="submission" date="2022-01" db="EMBL/GenBank/DDBJ databases">
        <authorList>
            <person name="Yamashiro T."/>
            <person name="Shiraishi A."/>
            <person name="Satake H."/>
            <person name="Nakayama K."/>
        </authorList>
    </citation>
    <scope>NUCLEOTIDE SEQUENCE</scope>
</reference>
<proteinExistence type="predicted"/>
<organism evidence="1 2">
    <name type="scientific">Tanacetum coccineum</name>
    <dbReference type="NCBI Taxonomy" id="301880"/>
    <lineage>
        <taxon>Eukaryota</taxon>
        <taxon>Viridiplantae</taxon>
        <taxon>Streptophyta</taxon>
        <taxon>Embryophyta</taxon>
        <taxon>Tracheophyta</taxon>
        <taxon>Spermatophyta</taxon>
        <taxon>Magnoliopsida</taxon>
        <taxon>eudicotyledons</taxon>
        <taxon>Gunneridae</taxon>
        <taxon>Pentapetalae</taxon>
        <taxon>asterids</taxon>
        <taxon>campanulids</taxon>
        <taxon>Asterales</taxon>
        <taxon>Asteraceae</taxon>
        <taxon>Asteroideae</taxon>
        <taxon>Anthemideae</taxon>
        <taxon>Anthemidinae</taxon>
        <taxon>Tanacetum</taxon>
    </lineage>
</organism>
<keyword evidence="2" id="KW-1185">Reference proteome</keyword>
<comment type="caution">
    <text evidence="1">The sequence shown here is derived from an EMBL/GenBank/DDBJ whole genome shotgun (WGS) entry which is preliminary data.</text>
</comment>
<protein>
    <submittedName>
        <fullName evidence="1">Uncharacterized protein</fullName>
    </submittedName>
</protein>
<dbReference type="Proteomes" id="UP001151760">
    <property type="component" value="Unassembled WGS sequence"/>
</dbReference>
<evidence type="ECO:0000313" key="2">
    <source>
        <dbReference type="Proteomes" id="UP001151760"/>
    </source>
</evidence>
<dbReference type="EMBL" id="BQNB010019800">
    <property type="protein sequence ID" value="GJT89203.1"/>
    <property type="molecule type" value="Genomic_DNA"/>
</dbReference>
<gene>
    <name evidence="1" type="ORF">Tco_1070920</name>
</gene>
<accession>A0ABQ5HMZ6</accession>
<reference evidence="1" key="1">
    <citation type="journal article" date="2022" name="Int. J. Mol. Sci.">
        <title>Draft Genome of Tanacetum Coccineum: Genomic Comparison of Closely Related Tanacetum-Family Plants.</title>
        <authorList>
            <person name="Yamashiro T."/>
            <person name="Shiraishi A."/>
            <person name="Nakayama K."/>
            <person name="Satake H."/>
        </authorList>
    </citation>
    <scope>NUCLEOTIDE SEQUENCE</scope>
</reference>